<evidence type="ECO:0000313" key="5">
    <source>
        <dbReference type="Proteomes" id="UP000786693"/>
    </source>
</evidence>
<gene>
    <name evidence="4" type="ORF">JANAI62_16880</name>
</gene>
<dbReference type="PROSITE" id="PS00211">
    <property type="entry name" value="ABC_TRANSPORTER_1"/>
    <property type="match status" value="1"/>
</dbReference>
<sequence>MTAAHLSVTDLSWAPRRGGDTLLQPLSFDLAPGRVLGIVGPNGAGKTTLLRLLYRFHRPVTGTVAVDGVDLWSLSAKAAAQRIAVVLQEQPSDFALTVRDIVALGRTPHRQGFGGGAGARDAEVIEGALDRLDLHTLAGRTLGSLSGGERQRVLVARALAQEPRLLILDEPTNHLDIRHQLEILDLIRSLPLTIVTSLHDLNLTAGACDEVLLLRRGQMVAYGAPSHVLSEDAVSETFRVLARRERLMPSHADHLTFHLSDQRT</sequence>
<dbReference type="Proteomes" id="UP000786693">
    <property type="component" value="Unassembled WGS sequence"/>
</dbReference>
<accession>A0ABQ4NKW9</accession>
<dbReference type="InterPro" id="IPR017871">
    <property type="entry name" value="ABC_transporter-like_CS"/>
</dbReference>
<dbReference type="CDD" id="cd03214">
    <property type="entry name" value="ABC_Iron-Siderophores_B12_Hemin"/>
    <property type="match status" value="1"/>
</dbReference>
<dbReference type="EMBL" id="BPFH01000003">
    <property type="protein sequence ID" value="GIT95065.1"/>
    <property type="molecule type" value="Genomic_DNA"/>
</dbReference>
<name>A0ABQ4NKW9_9RHOB</name>
<keyword evidence="1" id="KW-0547">Nucleotide-binding</keyword>
<dbReference type="SMART" id="SM00382">
    <property type="entry name" value="AAA"/>
    <property type="match status" value="1"/>
</dbReference>
<protein>
    <submittedName>
        <fullName evidence="4">ABC transporter ATP-binding protein</fullName>
    </submittedName>
</protein>
<feature type="domain" description="ABC transporter" evidence="3">
    <location>
        <begin position="6"/>
        <end position="241"/>
    </location>
</feature>
<evidence type="ECO:0000313" key="4">
    <source>
        <dbReference type="EMBL" id="GIT95065.1"/>
    </source>
</evidence>
<dbReference type="Gene3D" id="3.40.50.300">
    <property type="entry name" value="P-loop containing nucleotide triphosphate hydrolases"/>
    <property type="match status" value="1"/>
</dbReference>
<dbReference type="InterPro" id="IPR003593">
    <property type="entry name" value="AAA+_ATPase"/>
</dbReference>
<reference evidence="4 5" key="1">
    <citation type="submission" date="2021-05" db="EMBL/GenBank/DDBJ databases">
        <title>Bacteria Genome sequencing.</title>
        <authorList>
            <person name="Takabe Y."/>
            <person name="Nakajima Y."/>
            <person name="Suzuki S."/>
            <person name="Shiozaki T."/>
        </authorList>
    </citation>
    <scope>NUCLEOTIDE SEQUENCE [LARGE SCALE GENOMIC DNA]</scope>
    <source>
        <strain evidence="4 5">AI_62</strain>
    </source>
</reference>
<dbReference type="SUPFAM" id="SSF52540">
    <property type="entry name" value="P-loop containing nucleoside triphosphate hydrolases"/>
    <property type="match status" value="1"/>
</dbReference>
<dbReference type="PANTHER" id="PTHR42794">
    <property type="entry name" value="HEMIN IMPORT ATP-BINDING PROTEIN HMUV"/>
    <property type="match status" value="1"/>
</dbReference>
<evidence type="ECO:0000256" key="2">
    <source>
        <dbReference type="ARBA" id="ARBA00022840"/>
    </source>
</evidence>
<dbReference type="InterPro" id="IPR003439">
    <property type="entry name" value="ABC_transporter-like_ATP-bd"/>
</dbReference>
<organism evidence="4 5">
    <name type="scientific">Jannaschia pagri</name>
    <dbReference type="NCBI Taxonomy" id="2829797"/>
    <lineage>
        <taxon>Bacteria</taxon>
        <taxon>Pseudomonadati</taxon>
        <taxon>Pseudomonadota</taxon>
        <taxon>Alphaproteobacteria</taxon>
        <taxon>Rhodobacterales</taxon>
        <taxon>Roseobacteraceae</taxon>
        <taxon>Jannaschia</taxon>
    </lineage>
</organism>
<dbReference type="PROSITE" id="PS50893">
    <property type="entry name" value="ABC_TRANSPORTER_2"/>
    <property type="match status" value="1"/>
</dbReference>
<keyword evidence="2 4" id="KW-0067">ATP-binding</keyword>
<evidence type="ECO:0000259" key="3">
    <source>
        <dbReference type="PROSITE" id="PS50893"/>
    </source>
</evidence>
<dbReference type="Pfam" id="PF00005">
    <property type="entry name" value="ABC_tran"/>
    <property type="match status" value="1"/>
</dbReference>
<dbReference type="GO" id="GO:0005524">
    <property type="term" value="F:ATP binding"/>
    <property type="evidence" value="ECO:0007669"/>
    <property type="project" value="UniProtKB-KW"/>
</dbReference>
<comment type="caution">
    <text evidence="4">The sequence shown here is derived from an EMBL/GenBank/DDBJ whole genome shotgun (WGS) entry which is preliminary data.</text>
</comment>
<keyword evidence="5" id="KW-1185">Reference proteome</keyword>
<proteinExistence type="predicted"/>
<dbReference type="InterPro" id="IPR027417">
    <property type="entry name" value="P-loop_NTPase"/>
</dbReference>
<dbReference type="PANTHER" id="PTHR42794:SF2">
    <property type="entry name" value="ABC TRANSPORTER ATP-BINDING PROTEIN"/>
    <property type="match status" value="1"/>
</dbReference>
<evidence type="ECO:0000256" key="1">
    <source>
        <dbReference type="ARBA" id="ARBA00022741"/>
    </source>
</evidence>
<dbReference type="RefSeq" id="WP_220748586.1">
    <property type="nucleotide sequence ID" value="NZ_BPFH01000003.1"/>
</dbReference>